<dbReference type="Pfam" id="PF13439">
    <property type="entry name" value="Glyco_transf_4"/>
    <property type="match status" value="1"/>
</dbReference>
<dbReference type="InterPro" id="IPR001296">
    <property type="entry name" value="Glyco_trans_1"/>
</dbReference>
<evidence type="ECO:0000259" key="3">
    <source>
        <dbReference type="Pfam" id="PF13439"/>
    </source>
</evidence>
<evidence type="ECO:0000259" key="2">
    <source>
        <dbReference type="Pfam" id="PF00534"/>
    </source>
</evidence>
<dbReference type="GO" id="GO:0016757">
    <property type="term" value="F:glycosyltransferase activity"/>
    <property type="evidence" value="ECO:0007669"/>
    <property type="project" value="InterPro"/>
</dbReference>
<keyword evidence="1 4" id="KW-0808">Transferase</keyword>
<dbReference type="PANTHER" id="PTHR46401:SF2">
    <property type="entry name" value="GLYCOSYLTRANSFERASE WBBK-RELATED"/>
    <property type="match status" value="1"/>
</dbReference>
<evidence type="ECO:0000313" key="5">
    <source>
        <dbReference type="Proteomes" id="UP000218785"/>
    </source>
</evidence>
<organism evidence="4 5">
    <name type="scientific">Tolypothrix tenuis PCC 7101</name>
    <dbReference type="NCBI Taxonomy" id="231146"/>
    <lineage>
        <taxon>Bacteria</taxon>
        <taxon>Bacillati</taxon>
        <taxon>Cyanobacteriota</taxon>
        <taxon>Cyanophyceae</taxon>
        <taxon>Nostocales</taxon>
        <taxon>Tolypothrichaceae</taxon>
        <taxon>Tolypothrix</taxon>
    </lineage>
</organism>
<dbReference type="CDD" id="cd03809">
    <property type="entry name" value="GT4_MtfB-like"/>
    <property type="match status" value="1"/>
</dbReference>
<dbReference type="SUPFAM" id="SSF53756">
    <property type="entry name" value="UDP-Glycosyltransferase/glycogen phosphorylase"/>
    <property type="match status" value="1"/>
</dbReference>
<keyword evidence="5" id="KW-1185">Reference proteome</keyword>
<gene>
    <name evidence="4" type="ORF">NIES37_61560</name>
</gene>
<dbReference type="Gene3D" id="3.40.50.2000">
    <property type="entry name" value="Glycogen Phosphorylase B"/>
    <property type="match status" value="2"/>
</dbReference>
<feature type="domain" description="Glycosyltransferase subfamily 4-like N-terminal" evidence="3">
    <location>
        <begin position="53"/>
        <end position="170"/>
    </location>
</feature>
<dbReference type="Pfam" id="PF00534">
    <property type="entry name" value="Glycos_transf_1"/>
    <property type="match status" value="1"/>
</dbReference>
<dbReference type="InterPro" id="IPR028098">
    <property type="entry name" value="Glyco_trans_4-like_N"/>
</dbReference>
<reference evidence="4 5" key="1">
    <citation type="submission" date="2017-06" db="EMBL/GenBank/DDBJ databases">
        <title>Genome sequencing of cyanobaciteial culture collection at National Institute for Environmental Studies (NIES).</title>
        <authorList>
            <person name="Hirose Y."/>
            <person name="Shimura Y."/>
            <person name="Fujisawa T."/>
            <person name="Nakamura Y."/>
            <person name="Kawachi M."/>
        </authorList>
    </citation>
    <scope>NUCLEOTIDE SEQUENCE [LARGE SCALE GENOMIC DNA]</scope>
    <source>
        <strain evidence="4 5">NIES-37</strain>
    </source>
</reference>
<evidence type="ECO:0000313" key="4">
    <source>
        <dbReference type="EMBL" id="BAZ02147.1"/>
    </source>
</evidence>
<dbReference type="EMBL" id="AP018248">
    <property type="protein sequence ID" value="BAZ02147.1"/>
    <property type="molecule type" value="Genomic_DNA"/>
</dbReference>
<dbReference type="PANTHER" id="PTHR46401">
    <property type="entry name" value="GLYCOSYLTRANSFERASE WBBK-RELATED"/>
    <property type="match status" value="1"/>
</dbReference>
<dbReference type="KEGG" id="ttq:NIES37_61560"/>
<dbReference type="RefSeq" id="WP_096582160.1">
    <property type="nucleotide sequence ID" value="NZ_CAWNJS010000001.1"/>
</dbReference>
<name>A0A1Z4N8U6_9CYAN</name>
<feature type="domain" description="Glycosyl transferase family 1" evidence="2">
    <location>
        <begin position="189"/>
        <end position="342"/>
    </location>
</feature>
<dbReference type="Proteomes" id="UP000218785">
    <property type="component" value="Chromosome"/>
</dbReference>
<sequence>MRVIIVRTMQEFSMDVYANGIISGLKTVRPDWEIVDLAPCNYDRTSSSLLLRVIKYYERFWRFPRLVRQQSADVFHIIEPAEAHIVYWLQKTAKTVVVTCHDLINFYYSGNLQGSVQLPFVSKNVWLFAVKGMKYANHIFSVSCVTAKDTTKLLNIEPAKITVTPNAVDPIFRQLSPSEIESFYQNHSCNAQTTYLLNVGANHPRKNIFTILESLNILKQKEISFKFWKVGADFTDEQKQYIQEHQLKNYITYFGKPDKKTLVEIYNAADILIAPSLHEGFGITILEAMACGTPVITSNTSAMPEVAGDAAILVNPQEPQAISEAVVRLQNDAIYYQELVDKGLSRAKLFTWEKTAEKLAEVYEKLLANKN</sequence>
<proteinExistence type="predicted"/>
<evidence type="ECO:0000256" key="1">
    <source>
        <dbReference type="ARBA" id="ARBA00022679"/>
    </source>
</evidence>
<accession>A0A1Z4N8U6</accession>
<dbReference type="AlphaFoldDB" id="A0A1Z4N8U6"/>
<protein>
    <submittedName>
        <fullName evidence="4">Group 1 glycosyl transferase</fullName>
    </submittedName>
</protein>